<name>A0A835XHQ0_9CHLO</name>
<proteinExistence type="predicted"/>
<comment type="caution">
    <text evidence="2">The sequence shown here is derived from an EMBL/GenBank/DDBJ whole genome shotgun (WGS) entry which is preliminary data.</text>
</comment>
<evidence type="ECO:0000313" key="2">
    <source>
        <dbReference type="EMBL" id="KAG2482526.1"/>
    </source>
</evidence>
<gene>
    <name evidence="2" type="ORF">HYH03_018543</name>
</gene>
<protein>
    <submittedName>
        <fullName evidence="2">Uncharacterized protein</fullName>
    </submittedName>
</protein>
<feature type="region of interest" description="Disordered" evidence="1">
    <location>
        <begin position="1"/>
        <end position="78"/>
    </location>
</feature>
<dbReference type="SUPFAM" id="SSF101447">
    <property type="entry name" value="Formin homology 2 domain (FH2 domain)"/>
    <property type="match status" value="1"/>
</dbReference>
<accession>A0A835XHQ0</accession>
<organism evidence="2 3">
    <name type="scientific">Edaphochlamys debaryana</name>
    <dbReference type="NCBI Taxonomy" id="47281"/>
    <lineage>
        <taxon>Eukaryota</taxon>
        <taxon>Viridiplantae</taxon>
        <taxon>Chlorophyta</taxon>
        <taxon>core chlorophytes</taxon>
        <taxon>Chlorophyceae</taxon>
        <taxon>CS clade</taxon>
        <taxon>Chlamydomonadales</taxon>
        <taxon>Chlamydomonadales incertae sedis</taxon>
        <taxon>Edaphochlamys</taxon>
    </lineage>
</organism>
<feature type="compositionally biased region" description="Pro residues" evidence="1">
    <location>
        <begin position="59"/>
        <end position="71"/>
    </location>
</feature>
<evidence type="ECO:0000256" key="1">
    <source>
        <dbReference type="SAM" id="MobiDB-lite"/>
    </source>
</evidence>
<dbReference type="AlphaFoldDB" id="A0A835XHQ0"/>
<reference evidence="2" key="1">
    <citation type="journal article" date="2020" name="bioRxiv">
        <title>Comparative genomics of Chlamydomonas.</title>
        <authorList>
            <person name="Craig R.J."/>
            <person name="Hasan A.R."/>
            <person name="Ness R.W."/>
            <person name="Keightley P.D."/>
        </authorList>
    </citation>
    <scope>NUCLEOTIDE SEQUENCE</scope>
    <source>
        <strain evidence="2">CCAP 11/70</strain>
    </source>
</reference>
<dbReference type="Proteomes" id="UP000612055">
    <property type="component" value="Unassembled WGS sequence"/>
</dbReference>
<keyword evidence="3" id="KW-1185">Reference proteome</keyword>
<sequence length="173" mass="18478">MSASLASRRMCSARGAQAASRDRRCAGRISTVQVRASYDVEVEPLPPRAPNSAPRFGGGPPPPPPPPPPPQRTGFAPPSRRELLFAGLGLALGAGGMYAIDNRPLDMEEVDERLTSILDDILDDEAVLNLLGEEVVLRRTMAEQDGAISALEGLKQLDASLGEIIEQAEKARK</sequence>
<dbReference type="EMBL" id="JAEHOE010000216">
    <property type="protein sequence ID" value="KAG2482526.1"/>
    <property type="molecule type" value="Genomic_DNA"/>
</dbReference>
<evidence type="ECO:0000313" key="3">
    <source>
        <dbReference type="Proteomes" id="UP000612055"/>
    </source>
</evidence>
<dbReference type="OrthoDB" id="542829at2759"/>